<keyword evidence="3" id="KW-0158">Chromosome</keyword>
<feature type="domain" description="SET" evidence="9">
    <location>
        <begin position="88"/>
        <end position="204"/>
    </location>
</feature>
<proteinExistence type="predicted"/>
<gene>
    <name evidence="12" type="ORF">SI7747_08010181</name>
</gene>
<feature type="domain" description="Post-SET" evidence="10">
    <location>
        <begin position="211"/>
        <end position="227"/>
    </location>
</feature>
<dbReference type="PROSITE" id="PS51215">
    <property type="entry name" value="AWS"/>
    <property type="match status" value="1"/>
</dbReference>
<dbReference type="SMART" id="SM00570">
    <property type="entry name" value="AWS"/>
    <property type="match status" value="1"/>
</dbReference>
<accession>A0A7I8J1E8</accession>
<evidence type="ECO:0000256" key="3">
    <source>
        <dbReference type="ARBA" id="ARBA00022454"/>
    </source>
</evidence>
<evidence type="ECO:0000256" key="2">
    <source>
        <dbReference type="ARBA" id="ARBA00004286"/>
    </source>
</evidence>
<evidence type="ECO:0000256" key="6">
    <source>
        <dbReference type="ARBA" id="ARBA00022691"/>
    </source>
</evidence>
<keyword evidence="4" id="KW-0489">Methyltransferase</keyword>
<dbReference type="GO" id="GO:0005634">
    <property type="term" value="C:nucleus"/>
    <property type="evidence" value="ECO:0007669"/>
    <property type="project" value="UniProtKB-SubCell"/>
</dbReference>
<keyword evidence="5" id="KW-0808">Transferase</keyword>
<feature type="region of interest" description="Disordered" evidence="8">
    <location>
        <begin position="414"/>
        <end position="445"/>
    </location>
</feature>
<feature type="region of interest" description="Disordered" evidence="8">
    <location>
        <begin position="267"/>
        <end position="297"/>
    </location>
</feature>
<evidence type="ECO:0000256" key="7">
    <source>
        <dbReference type="ARBA" id="ARBA00023242"/>
    </source>
</evidence>
<evidence type="ECO:0000313" key="12">
    <source>
        <dbReference type="EMBL" id="CAA2624342.1"/>
    </source>
</evidence>
<keyword evidence="6" id="KW-0949">S-adenosyl-L-methionine</keyword>
<evidence type="ECO:0000256" key="4">
    <source>
        <dbReference type="ARBA" id="ARBA00022603"/>
    </source>
</evidence>
<dbReference type="SMART" id="SM00317">
    <property type="entry name" value="SET"/>
    <property type="match status" value="1"/>
</dbReference>
<dbReference type="SMART" id="SM00508">
    <property type="entry name" value="PostSET"/>
    <property type="match status" value="1"/>
</dbReference>
<reference evidence="12 13" key="1">
    <citation type="submission" date="2019-12" db="EMBL/GenBank/DDBJ databases">
        <authorList>
            <person name="Scholz U."/>
            <person name="Mascher M."/>
            <person name="Fiebig A."/>
        </authorList>
    </citation>
    <scope>NUCLEOTIDE SEQUENCE</scope>
</reference>
<dbReference type="Proteomes" id="UP001189122">
    <property type="component" value="Unassembled WGS sequence"/>
</dbReference>
<feature type="region of interest" description="Disordered" evidence="8">
    <location>
        <begin position="313"/>
        <end position="337"/>
    </location>
</feature>
<evidence type="ECO:0000256" key="1">
    <source>
        <dbReference type="ARBA" id="ARBA00004123"/>
    </source>
</evidence>
<dbReference type="EMBL" id="LR743595">
    <property type="protein sequence ID" value="CAA2624342.1"/>
    <property type="molecule type" value="Genomic_DNA"/>
</dbReference>
<keyword evidence="13" id="KW-1185">Reference proteome</keyword>
<dbReference type="FunFam" id="2.170.270.10:FF:000028">
    <property type="entry name" value="Histone-lysine N-methyltransferase"/>
    <property type="match status" value="1"/>
</dbReference>
<protein>
    <submittedName>
        <fullName evidence="12">Uncharacterized protein</fullName>
    </submittedName>
</protein>
<evidence type="ECO:0000256" key="5">
    <source>
        <dbReference type="ARBA" id="ARBA00022679"/>
    </source>
</evidence>
<dbReference type="PROSITE" id="PS50868">
    <property type="entry name" value="POST_SET"/>
    <property type="match status" value="1"/>
</dbReference>
<evidence type="ECO:0000259" key="9">
    <source>
        <dbReference type="PROSITE" id="PS50280"/>
    </source>
</evidence>
<dbReference type="Pfam" id="PF00856">
    <property type="entry name" value="SET"/>
    <property type="match status" value="1"/>
</dbReference>
<dbReference type="InterPro" id="IPR050777">
    <property type="entry name" value="SET2_Histone-Lys_MeTrsfase"/>
</dbReference>
<dbReference type="GO" id="GO:0032259">
    <property type="term" value="P:methylation"/>
    <property type="evidence" value="ECO:0007669"/>
    <property type="project" value="UniProtKB-KW"/>
</dbReference>
<dbReference type="GO" id="GO:0005694">
    <property type="term" value="C:chromosome"/>
    <property type="evidence" value="ECO:0007669"/>
    <property type="project" value="UniProtKB-SubCell"/>
</dbReference>
<dbReference type="PROSITE" id="PS50280">
    <property type="entry name" value="SET"/>
    <property type="match status" value="1"/>
</dbReference>
<dbReference type="InterPro" id="IPR006560">
    <property type="entry name" value="AWS_dom"/>
</dbReference>
<dbReference type="InterPro" id="IPR001214">
    <property type="entry name" value="SET_dom"/>
</dbReference>
<evidence type="ECO:0000259" key="10">
    <source>
        <dbReference type="PROSITE" id="PS50868"/>
    </source>
</evidence>
<evidence type="ECO:0000313" key="13">
    <source>
        <dbReference type="Proteomes" id="UP001189122"/>
    </source>
</evidence>
<keyword evidence="7" id="KW-0539">Nucleus</keyword>
<dbReference type="AlphaFoldDB" id="A0A7I8J1E8"/>
<dbReference type="Pfam" id="PF17907">
    <property type="entry name" value="AWS"/>
    <property type="match status" value="1"/>
</dbReference>
<dbReference type="GO" id="GO:0042054">
    <property type="term" value="F:histone methyltransferase activity"/>
    <property type="evidence" value="ECO:0007669"/>
    <property type="project" value="InterPro"/>
</dbReference>
<dbReference type="PANTHER" id="PTHR22884">
    <property type="entry name" value="SET DOMAIN PROTEINS"/>
    <property type="match status" value="1"/>
</dbReference>
<comment type="subcellular location">
    <subcellularLocation>
        <location evidence="2">Chromosome</location>
    </subcellularLocation>
    <subcellularLocation>
        <location evidence="1">Nucleus</location>
    </subcellularLocation>
</comment>
<dbReference type="SUPFAM" id="SSF82199">
    <property type="entry name" value="SET domain"/>
    <property type="match status" value="1"/>
</dbReference>
<name>A0A7I8J1E8_SPIIN</name>
<sequence length="445" mass="49116">MNFYFQDQQGEGPPLYEHIYMNEFVYRKHVKQEEEDIVVCVCQFDANDPDSACGERCLNVLTSTECTPGYCPCGVYCKNQKFQKCEYPILRLFKTEDRGWGLLAAQNIEAGQFVIEYCGEVISWKEAEQRSQLYESKGLRDAYIISLNGNESIDATRKGSLARFINHSCPTARRRKWTVSGEIRVGIFAKQDIPAGTELSYDYNFEWYGGAKVRCLCGAPSCSGFLGAKSRGFQRAFAGAFYLWKTTTPGDDPVSSSYSVDNIPLYDSGEDDPSLKLPKPPAPATGTAAEDGVSGSLTSPMVIEPLNSVRIGSGDGEAAAAGSRRCTRRRPTTKKDDDEGAACLLFALQEAKEEAAAALEALYDEIRPAIEEHERDTQDSVSTSVAEKWIEASCRKLKAEFDLYAAVVKGVTGNPRPLRRGRAVPPVTEGEDNGEIKYLEMSSSQ</sequence>
<evidence type="ECO:0000256" key="8">
    <source>
        <dbReference type="SAM" id="MobiDB-lite"/>
    </source>
</evidence>
<dbReference type="InterPro" id="IPR003616">
    <property type="entry name" value="Post-SET_dom"/>
</dbReference>
<dbReference type="Gene3D" id="2.170.270.10">
    <property type="entry name" value="SET domain"/>
    <property type="match status" value="1"/>
</dbReference>
<dbReference type="InterPro" id="IPR046341">
    <property type="entry name" value="SET_dom_sf"/>
</dbReference>
<evidence type="ECO:0000259" key="11">
    <source>
        <dbReference type="PROSITE" id="PS51215"/>
    </source>
</evidence>
<organism evidence="12">
    <name type="scientific">Spirodela intermedia</name>
    <name type="common">Intermediate duckweed</name>
    <dbReference type="NCBI Taxonomy" id="51605"/>
    <lineage>
        <taxon>Eukaryota</taxon>
        <taxon>Viridiplantae</taxon>
        <taxon>Streptophyta</taxon>
        <taxon>Embryophyta</taxon>
        <taxon>Tracheophyta</taxon>
        <taxon>Spermatophyta</taxon>
        <taxon>Magnoliopsida</taxon>
        <taxon>Liliopsida</taxon>
        <taxon>Araceae</taxon>
        <taxon>Lemnoideae</taxon>
        <taxon>Spirodela</taxon>
    </lineage>
</organism>
<dbReference type="EMBL" id="CACRZD030000008">
    <property type="protein sequence ID" value="CAA6663792.1"/>
    <property type="molecule type" value="Genomic_DNA"/>
</dbReference>
<feature type="domain" description="AWS" evidence="11">
    <location>
        <begin position="35"/>
        <end position="86"/>
    </location>
</feature>